<evidence type="ECO:0000313" key="12">
    <source>
        <dbReference type="EMBL" id="QNN26218.1"/>
    </source>
</evidence>
<keyword evidence="6" id="KW-0946">Virion</keyword>
<evidence type="ECO:0000256" key="4">
    <source>
        <dbReference type="ARBA" id="ARBA00022448"/>
    </source>
</evidence>
<keyword evidence="11" id="KW-0472">Membrane</keyword>
<dbReference type="Pfam" id="PF01107">
    <property type="entry name" value="MP"/>
    <property type="match status" value="1"/>
</dbReference>
<proteinExistence type="predicted"/>
<dbReference type="SUPFAM" id="SSF88633">
    <property type="entry name" value="Positive stranded ssRNA viruses"/>
    <property type="match status" value="3"/>
</dbReference>
<dbReference type="EMBL" id="MN253487">
    <property type="protein sequence ID" value="QNN26218.1"/>
    <property type="molecule type" value="Genomic_RNA"/>
</dbReference>
<dbReference type="InterPro" id="IPR003181">
    <property type="entry name" value="Como_LCP"/>
</dbReference>
<dbReference type="Pfam" id="PF02248">
    <property type="entry name" value="Como_SCP"/>
    <property type="match status" value="1"/>
</dbReference>
<evidence type="ECO:0000256" key="6">
    <source>
        <dbReference type="ARBA" id="ARBA00022844"/>
    </source>
</evidence>
<evidence type="ECO:0000256" key="9">
    <source>
        <dbReference type="ARBA" id="ARBA00023081"/>
    </source>
</evidence>
<keyword evidence="7" id="KW-0916">Viral movement protein</keyword>
<feature type="transmembrane region" description="Helical" evidence="11">
    <location>
        <begin position="7"/>
        <end position="28"/>
    </location>
</feature>
<dbReference type="GO" id="GO:0044219">
    <property type="term" value="C:host cell plasmodesma"/>
    <property type="evidence" value="ECO:0007669"/>
    <property type="project" value="UniProtKB-SubCell"/>
</dbReference>
<keyword evidence="11" id="KW-0812">Transmembrane</keyword>
<keyword evidence="11" id="KW-1133">Transmembrane helix</keyword>
<evidence type="ECO:0000256" key="1">
    <source>
        <dbReference type="ARBA" id="ARBA00004328"/>
    </source>
</evidence>
<dbReference type="GO" id="GO:0046740">
    <property type="term" value="P:transport of virus in host, cell to cell"/>
    <property type="evidence" value="ECO:0007669"/>
    <property type="project" value="UniProtKB-KW"/>
</dbReference>
<evidence type="ECO:0000256" key="8">
    <source>
        <dbReference type="ARBA" id="ARBA00023060"/>
    </source>
</evidence>
<comment type="subcellular location">
    <subcellularLocation>
        <location evidence="2">Host cell junction</location>
        <location evidence="2">Host plasmodesma</location>
    </subcellularLocation>
    <subcellularLocation>
        <location evidence="1">Virion</location>
    </subcellularLocation>
</comment>
<dbReference type="InterPro" id="IPR029053">
    <property type="entry name" value="Viral_coat"/>
</dbReference>
<sequence>MILAALLLVVFVIIYVYYFWQFVFYPVLKLHYLNSLRCVDSYTYNSEIKYSFDTEFQHILKWTIYFAFPVGPETEFSPKYTAEEMERQFVNVTPEHVVPTDVLLKRAGDYKRAKESHKSLLPSVSDLFEVNRFHKMSSLLGKNLPSFMQTSEMHAGIIKGDGVGTIKVPIVKKYEEEVADTRLAPHVRAKADQVIVAAVEIVNDGFASVNSDVTMAGALYDKRHKTLKNSFKGAYASRLGGAPSHVIFYPTHRVPSTDDPNETLELSVVSRNTDFEENSTLANISVRTVYAKAKGPDKVVETRHLVAAKTEDAIKAQQFASSDEVVLATPRMYPAVNLDNYVLPRAKNVVQTYGEYSNESIKFNKPIFSEEGIILNSTSKLRTGNTNLKSHKLEKVSTSNSSKDPLQDLDECLGCYSDENEEDYKCGQALMEEEVLEASVNMFPLDGIPETMRLLFSGSAPIPLNIVAGTKISVIYLNELATHNGVHNQLLNMVGKIPGSLRCKLFCEIGPANGIGLAITYIEGNESSILGNNLGRLLGIQHKKWNPAIEPAIEFVCKPFSCCDWWNMHYLGNTKYSPVISILSLSKWLNAPKTDARISFALYFDPETILPKQIASLQQVPAHMLRKELGTIHFPQGVRKAYQFEVNFGKPQVEGKSVTMNLASAICGMNQFLEADIVIDLLMMSSPMIGATFTLALASGSRIKSVKNLQTLDCLPHVTFTFCKGSKSSRSLRFPRKLFPTYMALDRWELAGEKTEEVGAYFVLYQRDTISSTLEGDLVMRVSARCAGEIVMHGVSSGYPTKATRSRAGKVNARDFGMQIRKPIGFKQGQEHTIMGEFQNVFYPLAFWKYEEGKYQGSRLEEDISTHYLKMRLDGNKSSEGFNILHSPFTRLLHNCAWLRGTIEWKVVILANSEIMKYRRTSQAIVTAHENSLSSFEFFSGVLPESSGEITFKRNVVGVVEGFKSMGWDVQGEKKFYKLCIALGNVHEYSAVYVYGKFHEDLQIAGQQKAGHYTLDQEVQMFKEIPY</sequence>
<evidence type="ECO:0000256" key="3">
    <source>
        <dbReference type="ARBA" id="ARBA00022361"/>
    </source>
</evidence>
<keyword evidence="9" id="KW-1031">Host cell junction</keyword>
<keyword evidence="5" id="KW-0167">Capsid protein</keyword>
<dbReference type="Pfam" id="PF02247">
    <property type="entry name" value="Como_LCP"/>
    <property type="match status" value="1"/>
</dbReference>
<evidence type="ECO:0000256" key="2">
    <source>
        <dbReference type="ARBA" id="ARBA00004621"/>
    </source>
</evidence>
<dbReference type="GO" id="GO:0039617">
    <property type="term" value="C:T=3 icosahedral viral capsid"/>
    <property type="evidence" value="ECO:0007669"/>
    <property type="project" value="UniProtKB-KW"/>
</dbReference>
<evidence type="ECO:0000256" key="11">
    <source>
        <dbReference type="SAM" id="Phobius"/>
    </source>
</evidence>
<reference evidence="12" key="1">
    <citation type="submission" date="2019-08" db="EMBL/GenBank/DDBJ databases">
        <authorList>
            <person name="Li M."/>
            <person name="Dong L."/>
            <person name="Li B."/>
            <person name="Wang Z."/>
            <person name="Xie J."/>
            <person name="Li Y."/>
            <person name="Shi W."/>
            <person name="Yang L."/>
            <person name="Wu Q."/>
            <person name="Chen Y."/>
            <person name="Lu P."/>
            <person name="Guo G."/>
            <person name="Zhang H."/>
            <person name="Zhang P."/>
            <person name="Zhu K."/>
            <person name="Li Y."/>
            <person name="Yu D."/>
            <person name="Luo M.-C."/>
            <person name="Fahima T."/>
            <person name="Nevo E."/>
            <person name="Li H."/>
            <person name="Liu Z."/>
        </authorList>
    </citation>
    <scope>NUCLEOTIDE SEQUENCE</scope>
    <source>
        <strain evidence="12">BJ</strain>
    </source>
</reference>
<name>A0A7L7QV35_9SECO</name>
<evidence type="ECO:0000256" key="7">
    <source>
        <dbReference type="ARBA" id="ARBA00023031"/>
    </source>
</evidence>
<dbReference type="InterPro" id="IPR003182">
    <property type="entry name" value="RNA2_polyprotein"/>
</dbReference>
<dbReference type="Gene3D" id="2.60.120.20">
    <property type="match status" value="2"/>
</dbReference>
<organism evidence="12">
    <name type="scientific">Fabavirus sp</name>
    <dbReference type="NCBI Taxonomy" id="2767523"/>
    <lineage>
        <taxon>Viruses</taxon>
        <taxon>Riboviria</taxon>
        <taxon>Orthornavirae</taxon>
        <taxon>Pisuviricota</taxon>
        <taxon>Pisoniviricetes</taxon>
        <taxon>Picornavirales</taxon>
        <taxon>Secoviridae</taxon>
        <taxon>Comovirinae</taxon>
        <taxon>Fabavirus</taxon>
    </lineage>
</organism>
<dbReference type="InterPro" id="IPR028919">
    <property type="entry name" value="Viral_movement"/>
</dbReference>
<protein>
    <recommendedName>
        <fullName evidence="3">RNA2 polyprotein</fullName>
    </recommendedName>
    <alternativeName>
        <fullName evidence="10">Genome polyprotein M</fullName>
    </alternativeName>
</protein>
<dbReference type="GO" id="GO:0005198">
    <property type="term" value="F:structural molecule activity"/>
    <property type="evidence" value="ECO:0007669"/>
    <property type="project" value="InterPro"/>
</dbReference>
<accession>A0A7L7QV35</accession>
<keyword evidence="4" id="KW-0813">Transport</keyword>
<evidence type="ECO:0000256" key="5">
    <source>
        <dbReference type="ARBA" id="ARBA00022561"/>
    </source>
</evidence>
<keyword evidence="8" id="KW-1142">T=3 icosahedral capsid protein</keyword>
<evidence type="ECO:0000256" key="10">
    <source>
        <dbReference type="ARBA" id="ARBA00032125"/>
    </source>
</evidence>